<dbReference type="GO" id="GO:0005524">
    <property type="term" value="F:ATP binding"/>
    <property type="evidence" value="ECO:0007669"/>
    <property type="project" value="UniProtKB-KW"/>
</dbReference>
<organism evidence="7 8">
    <name type="scientific">Halosolutus amylolyticus</name>
    <dbReference type="NCBI Taxonomy" id="2932267"/>
    <lineage>
        <taxon>Archaea</taxon>
        <taxon>Methanobacteriati</taxon>
        <taxon>Methanobacteriota</taxon>
        <taxon>Stenosarchaea group</taxon>
        <taxon>Halobacteria</taxon>
        <taxon>Halobacteriales</taxon>
        <taxon>Natrialbaceae</taxon>
        <taxon>Halosolutus</taxon>
    </lineage>
</organism>
<sequence>MTAIELEGLTKDYGEVLANDDVSFTVERGEVFGYLGPNGAGKTTTIRTLLGFLSPTAGTARLLGHEITAERELIQAKRRIGYLPDDPSFDEGATGREVLDLHASIKGDERSDELLDLFDPPLDRPIREYSQGNVQKLGIVTAFMHGPDLVILDEPTNGLDPLLKQRFASFVRDERARGVTIFFSSHILGEVRRLCDRVGIIRDGRIVTIEPVEALLDRSGKVVRLKAAEPIPVDALDLPGVHDLEVGQHDAPARESPEVAGTRHGGTTETTGGPDESAASTSATPDTIDECTFTFTGNVNDLLSELSAYRLQDCSIEEAPLEDVFMRFYGGEGDV</sequence>
<dbReference type="PANTHER" id="PTHR42711">
    <property type="entry name" value="ABC TRANSPORTER ATP-BINDING PROTEIN"/>
    <property type="match status" value="1"/>
</dbReference>
<dbReference type="Proteomes" id="UP001595898">
    <property type="component" value="Unassembled WGS sequence"/>
</dbReference>
<name>A0ABD5PRX7_9EURY</name>
<feature type="domain" description="ABC transporter" evidence="6">
    <location>
        <begin position="4"/>
        <end position="228"/>
    </location>
</feature>
<dbReference type="InterPro" id="IPR050763">
    <property type="entry name" value="ABC_transporter_ATP-binding"/>
</dbReference>
<evidence type="ECO:0000256" key="4">
    <source>
        <dbReference type="ARBA" id="ARBA00022840"/>
    </source>
</evidence>
<evidence type="ECO:0000256" key="3">
    <source>
        <dbReference type="ARBA" id="ARBA00022741"/>
    </source>
</evidence>
<evidence type="ECO:0000256" key="2">
    <source>
        <dbReference type="ARBA" id="ARBA00022448"/>
    </source>
</evidence>
<dbReference type="SMART" id="SM00382">
    <property type="entry name" value="AAA"/>
    <property type="match status" value="1"/>
</dbReference>
<comment type="caution">
    <text evidence="7">The sequence shown here is derived from an EMBL/GenBank/DDBJ whole genome shotgun (WGS) entry which is preliminary data.</text>
</comment>
<dbReference type="Gene3D" id="3.40.50.300">
    <property type="entry name" value="P-loop containing nucleotide triphosphate hydrolases"/>
    <property type="match status" value="1"/>
</dbReference>
<dbReference type="PANTHER" id="PTHR42711:SF5">
    <property type="entry name" value="ABC TRANSPORTER ATP-BINDING PROTEIN NATA"/>
    <property type="match status" value="1"/>
</dbReference>
<keyword evidence="4 7" id="KW-0067">ATP-binding</keyword>
<evidence type="ECO:0000256" key="1">
    <source>
        <dbReference type="ARBA" id="ARBA00005417"/>
    </source>
</evidence>
<dbReference type="AlphaFoldDB" id="A0ABD5PRX7"/>
<reference evidence="7 8" key="1">
    <citation type="journal article" date="2019" name="Int. J. Syst. Evol. Microbiol.">
        <title>The Global Catalogue of Microorganisms (GCM) 10K type strain sequencing project: providing services to taxonomists for standard genome sequencing and annotation.</title>
        <authorList>
            <consortium name="The Broad Institute Genomics Platform"/>
            <consortium name="The Broad Institute Genome Sequencing Center for Infectious Disease"/>
            <person name="Wu L."/>
            <person name="Ma J."/>
        </authorList>
    </citation>
    <scope>NUCLEOTIDE SEQUENCE [LARGE SCALE GENOMIC DNA]</scope>
    <source>
        <strain evidence="7 8">WLHS5</strain>
    </source>
</reference>
<dbReference type="RefSeq" id="WP_250140123.1">
    <property type="nucleotide sequence ID" value="NZ_JALIQP010000002.1"/>
</dbReference>
<dbReference type="EMBL" id="JBHSFA010000007">
    <property type="protein sequence ID" value="MFC4543198.1"/>
    <property type="molecule type" value="Genomic_DNA"/>
</dbReference>
<keyword evidence="3" id="KW-0547">Nucleotide-binding</keyword>
<evidence type="ECO:0000256" key="5">
    <source>
        <dbReference type="SAM" id="MobiDB-lite"/>
    </source>
</evidence>
<proteinExistence type="inferred from homology"/>
<dbReference type="InterPro" id="IPR027417">
    <property type="entry name" value="P-loop_NTPase"/>
</dbReference>
<protein>
    <submittedName>
        <fullName evidence="7">ABC transporter ATP-binding protein</fullName>
    </submittedName>
</protein>
<gene>
    <name evidence="7" type="ORF">ACFO5R_14810</name>
</gene>
<keyword evidence="2" id="KW-0813">Transport</keyword>
<dbReference type="InterPro" id="IPR003439">
    <property type="entry name" value="ABC_transporter-like_ATP-bd"/>
</dbReference>
<feature type="region of interest" description="Disordered" evidence="5">
    <location>
        <begin position="249"/>
        <end position="284"/>
    </location>
</feature>
<dbReference type="SUPFAM" id="SSF52540">
    <property type="entry name" value="P-loop containing nucleoside triphosphate hydrolases"/>
    <property type="match status" value="1"/>
</dbReference>
<dbReference type="PROSITE" id="PS50893">
    <property type="entry name" value="ABC_TRANSPORTER_2"/>
    <property type="match status" value="1"/>
</dbReference>
<evidence type="ECO:0000259" key="6">
    <source>
        <dbReference type="PROSITE" id="PS50893"/>
    </source>
</evidence>
<dbReference type="Pfam" id="PF00005">
    <property type="entry name" value="ABC_tran"/>
    <property type="match status" value="1"/>
</dbReference>
<accession>A0ABD5PRX7</accession>
<keyword evidence="8" id="KW-1185">Reference proteome</keyword>
<dbReference type="CDD" id="cd03230">
    <property type="entry name" value="ABC_DR_subfamily_A"/>
    <property type="match status" value="1"/>
</dbReference>
<dbReference type="InterPro" id="IPR003593">
    <property type="entry name" value="AAA+_ATPase"/>
</dbReference>
<evidence type="ECO:0000313" key="7">
    <source>
        <dbReference type="EMBL" id="MFC4543198.1"/>
    </source>
</evidence>
<comment type="similarity">
    <text evidence="1">Belongs to the ABC transporter superfamily.</text>
</comment>
<evidence type="ECO:0000313" key="8">
    <source>
        <dbReference type="Proteomes" id="UP001595898"/>
    </source>
</evidence>